<feature type="DNA-binding region" description="H-T-H motif" evidence="4">
    <location>
        <begin position="47"/>
        <end position="66"/>
    </location>
</feature>
<dbReference type="InterPro" id="IPR050109">
    <property type="entry name" value="HTH-type_TetR-like_transc_reg"/>
</dbReference>
<feature type="region of interest" description="Disordered" evidence="5">
    <location>
        <begin position="1"/>
        <end position="24"/>
    </location>
</feature>
<dbReference type="InterPro" id="IPR011075">
    <property type="entry name" value="TetR_C"/>
</dbReference>
<dbReference type="InterPro" id="IPR009057">
    <property type="entry name" value="Homeodomain-like_sf"/>
</dbReference>
<dbReference type="PROSITE" id="PS50977">
    <property type="entry name" value="HTH_TETR_2"/>
    <property type="match status" value="1"/>
</dbReference>
<gene>
    <name evidence="7" type="ORF">GCM10009863_40450</name>
</gene>
<sequence>MTEPPTREPTPKPHGATRPGGRTARTRAAVLAAVLEELDTENFTAVTIENLARRSGVHAATIRRRWRSVEGVVVDLLSQKSTTIPIPDTGSLFDDLLSMAENIAAFHASPRNRRLIECIVAAAFSDPRADRLLRDAFGDRIREVSVLVERAVERGEVPPDTNPGEIITALSAPFYYRLLIVRRPIDATLARTAAEMAHHAATAGLFRTPPPGEEATGGAVRNATSDTSGNG</sequence>
<dbReference type="PANTHER" id="PTHR30055">
    <property type="entry name" value="HTH-TYPE TRANSCRIPTIONAL REGULATOR RUTR"/>
    <property type="match status" value="1"/>
</dbReference>
<feature type="compositionally biased region" description="Basic and acidic residues" evidence="5">
    <location>
        <begin position="1"/>
        <end position="11"/>
    </location>
</feature>
<proteinExistence type="predicted"/>
<feature type="domain" description="HTH tetR-type" evidence="6">
    <location>
        <begin position="24"/>
        <end position="84"/>
    </location>
</feature>
<accession>A0ABN3QBV9</accession>
<dbReference type="InterPro" id="IPR036271">
    <property type="entry name" value="Tet_transcr_reg_TetR-rel_C_sf"/>
</dbReference>
<dbReference type="SUPFAM" id="SSF46689">
    <property type="entry name" value="Homeodomain-like"/>
    <property type="match status" value="1"/>
</dbReference>
<dbReference type="PANTHER" id="PTHR30055:SF148">
    <property type="entry name" value="TETR-FAMILY TRANSCRIPTIONAL REGULATOR"/>
    <property type="match status" value="1"/>
</dbReference>
<evidence type="ECO:0000256" key="2">
    <source>
        <dbReference type="ARBA" id="ARBA00023125"/>
    </source>
</evidence>
<dbReference type="EMBL" id="BAAARJ010000013">
    <property type="protein sequence ID" value="GAA2622293.1"/>
    <property type="molecule type" value="Genomic_DNA"/>
</dbReference>
<feature type="region of interest" description="Disordered" evidence="5">
    <location>
        <begin position="204"/>
        <end position="231"/>
    </location>
</feature>
<dbReference type="Proteomes" id="UP001501447">
    <property type="component" value="Unassembled WGS sequence"/>
</dbReference>
<dbReference type="SUPFAM" id="SSF48498">
    <property type="entry name" value="Tetracyclin repressor-like, C-terminal domain"/>
    <property type="match status" value="1"/>
</dbReference>
<evidence type="ECO:0000313" key="8">
    <source>
        <dbReference type="Proteomes" id="UP001501447"/>
    </source>
</evidence>
<keyword evidence="1" id="KW-0805">Transcription regulation</keyword>
<keyword evidence="8" id="KW-1185">Reference proteome</keyword>
<reference evidence="7 8" key="1">
    <citation type="journal article" date="2019" name="Int. J. Syst. Evol. Microbiol.">
        <title>The Global Catalogue of Microorganisms (GCM) 10K type strain sequencing project: providing services to taxonomists for standard genome sequencing and annotation.</title>
        <authorList>
            <consortium name="The Broad Institute Genomics Platform"/>
            <consortium name="The Broad Institute Genome Sequencing Center for Infectious Disease"/>
            <person name="Wu L."/>
            <person name="Ma J."/>
        </authorList>
    </citation>
    <scope>NUCLEOTIDE SEQUENCE [LARGE SCALE GENOMIC DNA]</scope>
    <source>
        <strain evidence="7 8">JCM 16373</strain>
    </source>
</reference>
<evidence type="ECO:0000313" key="7">
    <source>
        <dbReference type="EMBL" id="GAA2622293.1"/>
    </source>
</evidence>
<dbReference type="Pfam" id="PF16859">
    <property type="entry name" value="TetR_C_11"/>
    <property type="match status" value="1"/>
</dbReference>
<organism evidence="7 8">
    <name type="scientific">Streptomyces axinellae</name>
    <dbReference type="NCBI Taxonomy" id="552788"/>
    <lineage>
        <taxon>Bacteria</taxon>
        <taxon>Bacillati</taxon>
        <taxon>Actinomycetota</taxon>
        <taxon>Actinomycetes</taxon>
        <taxon>Kitasatosporales</taxon>
        <taxon>Streptomycetaceae</taxon>
        <taxon>Streptomyces</taxon>
    </lineage>
</organism>
<dbReference type="InterPro" id="IPR001647">
    <property type="entry name" value="HTH_TetR"/>
</dbReference>
<dbReference type="Gene3D" id="1.10.357.10">
    <property type="entry name" value="Tetracycline Repressor, domain 2"/>
    <property type="match status" value="1"/>
</dbReference>
<evidence type="ECO:0000259" key="6">
    <source>
        <dbReference type="PROSITE" id="PS50977"/>
    </source>
</evidence>
<evidence type="ECO:0000256" key="3">
    <source>
        <dbReference type="ARBA" id="ARBA00023163"/>
    </source>
</evidence>
<name>A0ABN3QBV9_9ACTN</name>
<keyword evidence="2 4" id="KW-0238">DNA-binding</keyword>
<feature type="compositionally biased region" description="Polar residues" evidence="5">
    <location>
        <begin position="222"/>
        <end position="231"/>
    </location>
</feature>
<protein>
    <submittedName>
        <fullName evidence="7">TetR/AcrR family transcriptional regulator</fullName>
    </submittedName>
</protein>
<evidence type="ECO:0000256" key="5">
    <source>
        <dbReference type="SAM" id="MobiDB-lite"/>
    </source>
</evidence>
<evidence type="ECO:0000256" key="4">
    <source>
        <dbReference type="PROSITE-ProRule" id="PRU00335"/>
    </source>
</evidence>
<keyword evidence="3" id="KW-0804">Transcription</keyword>
<dbReference type="Gene3D" id="1.10.10.60">
    <property type="entry name" value="Homeodomain-like"/>
    <property type="match status" value="1"/>
</dbReference>
<evidence type="ECO:0000256" key="1">
    <source>
        <dbReference type="ARBA" id="ARBA00023015"/>
    </source>
</evidence>
<dbReference type="RefSeq" id="WP_344567745.1">
    <property type="nucleotide sequence ID" value="NZ_BAAARJ010000013.1"/>
</dbReference>
<comment type="caution">
    <text evidence="7">The sequence shown here is derived from an EMBL/GenBank/DDBJ whole genome shotgun (WGS) entry which is preliminary data.</text>
</comment>